<dbReference type="GO" id="GO:0003676">
    <property type="term" value="F:nucleic acid binding"/>
    <property type="evidence" value="ECO:0007669"/>
    <property type="project" value="InterPro"/>
</dbReference>
<evidence type="ECO:0000259" key="2">
    <source>
        <dbReference type="Pfam" id="PF18899"/>
    </source>
</evidence>
<protein>
    <submittedName>
        <fullName evidence="3">DUF91 domain-containing protein</fullName>
    </submittedName>
</protein>
<dbReference type="InterPro" id="IPR048301">
    <property type="entry name" value="NucS_C"/>
</dbReference>
<dbReference type="Proteomes" id="UP000606900">
    <property type="component" value="Unassembled WGS sequence"/>
</dbReference>
<feature type="domain" description="DUF5655" evidence="2">
    <location>
        <begin position="217"/>
        <end position="329"/>
    </location>
</feature>
<dbReference type="InterPro" id="IPR043714">
    <property type="entry name" value="DUF5655"/>
</dbReference>
<accession>A0A843AQM9</accession>
<dbReference type="AlphaFoldDB" id="A0A843AQM9"/>
<feature type="domain" description="Endonuclease NucS C-terminal" evidence="1">
    <location>
        <begin position="29"/>
        <end position="85"/>
    </location>
</feature>
<evidence type="ECO:0000313" key="4">
    <source>
        <dbReference type="Proteomes" id="UP000606900"/>
    </source>
</evidence>
<dbReference type="GO" id="GO:0004519">
    <property type="term" value="F:endonuclease activity"/>
    <property type="evidence" value="ECO:0007669"/>
    <property type="project" value="InterPro"/>
</dbReference>
<dbReference type="RefSeq" id="WP_276699457.1">
    <property type="nucleotide sequence ID" value="NZ_JADIIL010000033.1"/>
</dbReference>
<dbReference type="Pfam" id="PF01939">
    <property type="entry name" value="NucS_C"/>
    <property type="match status" value="1"/>
</dbReference>
<name>A0A843AQM9_METFO</name>
<dbReference type="EMBL" id="JADIIL010000033">
    <property type="protein sequence ID" value="MBF4475460.1"/>
    <property type="molecule type" value="Genomic_DNA"/>
</dbReference>
<evidence type="ECO:0000259" key="1">
    <source>
        <dbReference type="Pfam" id="PF01939"/>
    </source>
</evidence>
<organism evidence="3 4">
    <name type="scientific">Methanobacterium formicicum</name>
    <dbReference type="NCBI Taxonomy" id="2162"/>
    <lineage>
        <taxon>Archaea</taxon>
        <taxon>Methanobacteriati</taxon>
        <taxon>Methanobacteriota</taxon>
        <taxon>Methanomada group</taxon>
        <taxon>Methanobacteria</taxon>
        <taxon>Methanobacteriales</taxon>
        <taxon>Methanobacteriaceae</taxon>
        <taxon>Methanobacterium</taxon>
    </lineage>
</organism>
<comment type="caution">
    <text evidence="3">The sequence shown here is derived from an EMBL/GenBank/DDBJ whole genome shotgun (WGS) entry which is preliminary data.</text>
</comment>
<evidence type="ECO:0000313" key="3">
    <source>
        <dbReference type="EMBL" id="MBF4475460.1"/>
    </source>
</evidence>
<reference evidence="3" key="1">
    <citation type="submission" date="2020-10" db="EMBL/GenBank/DDBJ databases">
        <title>Dehalococcoides mccartyi of a TCE/Cr reducing biochatode.</title>
        <authorList>
            <person name="Matturro B."/>
        </authorList>
    </citation>
    <scope>NUCLEOTIDE SEQUENCE</scope>
    <source>
        <strain evidence="3">Bin2</strain>
    </source>
</reference>
<gene>
    <name evidence="3" type="ORF">ISP06_08340</name>
</gene>
<proteinExistence type="predicted"/>
<sequence>MILVVNKDKKLEQTIDESNFSEMGVWERTHLEEWIADNPNILGEDLLTITTEYDKFDKTSKRLDILAVDRKGKLVVIELKRDVADKFVDLQSIHYAAYCSTLNYEDIVEIRAEYSNKSTEEVDIELGDFIENDEFTDFDDQPRIILVANEFKEETLAAVLWLRISDVDIKCVKLEAYEVKDDIIVTPRIIIPLPEAKQFMIYRDQKSKRSAESRNSEESHLKTVPDDIKELYNEIKIKIEEFDGEVRVNPKKWYVAFVSKVSSANCIYLNFYQKNIKIVLNLKKGELTDPKDLAEDISEKGHRGNGDYRLTISPDDDLDQFIPLIKQSYAKYS</sequence>
<dbReference type="InterPro" id="IPR011856">
    <property type="entry name" value="tRNA_endonuc-like_dom_sf"/>
</dbReference>
<dbReference type="Gene3D" id="3.40.1350.10">
    <property type="match status" value="1"/>
</dbReference>
<dbReference type="Pfam" id="PF18899">
    <property type="entry name" value="DUF5655"/>
    <property type="match status" value="1"/>
</dbReference>